<evidence type="ECO:0000256" key="1">
    <source>
        <dbReference type="SAM" id="Phobius"/>
    </source>
</evidence>
<evidence type="ECO:0000259" key="2">
    <source>
        <dbReference type="Pfam" id="PF07331"/>
    </source>
</evidence>
<feature type="transmembrane region" description="Helical" evidence="1">
    <location>
        <begin position="110"/>
        <end position="138"/>
    </location>
</feature>
<dbReference type="Proteomes" id="UP001501612">
    <property type="component" value="Unassembled WGS sequence"/>
</dbReference>
<keyword evidence="1" id="KW-0472">Membrane</keyword>
<comment type="caution">
    <text evidence="3">The sequence shown here is derived from an EMBL/GenBank/DDBJ whole genome shotgun (WGS) entry which is preliminary data.</text>
</comment>
<evidence type="ECO:0000313" key="3">
    <source>
        <dbReference type="EMBL" id="GAA1918530.1"/>
    </source>
</evidence>
<evidence type="ECO:0000313" key="4">
    <source>
        <dbReference type="Proteomes" id="UP001501612"/>
    </source>
</evidence>
<organism evidence="3 4">
    <name type="scientific">Nocardioides lentus</name>
    <dbReference type="NCBI Taxonomy" id="338077"/>
    <lineage>
        <taxon>Bacteria</taxon>
        <taxon>Bacillati</taxon>
        <taxon>Actinomycetota</taxon>
        <taxon>Actinomycetes</taxon>
        <taxon>Propionibacteriales</taxon>
        <taxon>Nocardioidaceae</taxon>
        <taxon>Nocardioides</taxon>
    </lineage>
</organism>
<protein>
    <submittedName>
        <fullName evidence="3">Tripartite tricarboxylate transporter TctB family protein</fullName>
    </submittedName>
</protein>
<accession>A0ABP5ANF6</accession>
<dbReference type="InterPro" id="IPR009936">
    <property type="entry name" value="DUF1468"/>
</dbReference>
<feature type="domain" description="DUF1468" evidence="2">
    <location>
        <begin position="30"/>
        <end position="172"/>
    </location>
</feature>
<feature type="transmembrane region" description="Helical" evidence="1">
    <location>
        <begin position="150"/>
        <end position="168"/>
    </location>
</feature>
<dbReference type="RefSeq" id="WP_344006669.1">
    <property type="nucleotide sequence ID" value="NZ_BAAAMY010000004.1"/>
</dbReference>
<keyword evidence="1" id="KW-1133">Transmembrane helix</keyword>
<dbReference type="EMBL" id="BAAAMY010000004">
    <property type="protein sequence ID" value="GAA1918530.1"/>
    <property type="molecule type" value="Genomic_DNA"/>
</dbReference>
<feature type="transmembrane region" description="Helical" evidence="1">
    <location>
        <begin position="62"/>
        <end position="81"/>
    </location>
</feature>
<proteinExistence type="predicted"/>
<feature type="transmembrane region" description="Helical" evidence="1">
    <location>
        <begin position="30"/>
        <end position="50"/>
    </location>
</feature>
<keyword evidence="4" id="KW-1185">Reference proteome</keyword>
<keyword evidence="1" id="KW-0812">Transmembrane</keyword>
<dbReference type="Pfam" id="PF07331">
    <property type="entry name" value="TctB"/>
    <property type="match status" value="1"/>
</dbReference>
<name>A0ABP5ANF6_9ACTN</name>
<gene>
    <name evidence="3" type="ORF">GCM10009737_19990</name>
</gene>
<reference evidence="4" key="1">
    <citation type="journal article" date="2019" name="Int. J. Syst. Evol. Microbiol.">
        <title>The Global Catalogue of Microorganisms (GCM) 10K type strain sequencing project: providing services to taxonomists for standard genome sequencing and annotation.</title>
        <authorList>
            <consortium name="The Broad Institute Genomics Platform"/>
            <consortium name="The Broad Institute Genome Sequencing Center for Infectious Disease"/>
            <person name="Wu L."/>
            <person name="Ma J."/>
        </authorList>
    </citation>
    <scope>NUCLEOTIDE SEQUENCE [LARGE SCALE GENOMIC DNA]</scope>
    <source>
        <strain evidence="4">JCM 14046</strain>
    </source>
</reference>
<sequence length="181" mass="18492">MSTTTPRPPDPAPADGGAARVPAGVDVGQIVFAGLLAVAGVYLVVDASSLRIGFADPVGPRLFPYVIGGALIVLAAIWIVATLRGDRAEAEGGEDVDLDQRSDFVTVGKLAVVLAANVLLVDVLGWAVTGGLLFAGAAWALGSRTLVRDLLVGVALALASWYFFYVALGVPLTPGILDGIL</sequence>